<sequence>MATRIIPVSLVHTIKALSPLFTVMAYRLIFRVKYKSNTYLTLIPLTVGVMLTCSTEFSAQYVGIFYALIATLIFVSQNMFSKKLLTHSSHNDNISIANSNSKGNGGNSGAKKFDKLTILIYCSALAFIFTFPIWFFSEGLTIIKQVYYYQTSSPFYTGVVASTIKASQIGYSIRSLFTQFLLNGVIHFLQNILSFQVLGMVSPVTYSVASLVKRIVVIVVAIIWFGQKVNWVQGWGIALTFTGLYLYDRFGVDKKSNKVELVKTRVLPK</sequence>
<dbReference type="Pfam" id="PF03151">
    <property type="entry name" value="TPT"/>
    <property type="match status" value="1"/>
</dbReference>
<evidence type="ECO:0000256" key="5">
    <source>
        <dbReference type="SAM" id="Phobius"/>
    </source>
</evidence>
<evidence type="ECO:0000313" key="7">
    <source>
        <dbReference type="EMBL" id="ODQ63393.1"/>
    </source>
</evidence>
<protein>
    <submittedName>
        <fullName evidence="7">TPT-domain-containing protein</fullName>
    </submittedName>
</protein>
<accession>A0A1E3PD97</accession>
<dbReference type="Proteomes" id="UP000095009">
    <property type="component" value="Unassembled WGS sequence"/>
</dbReference>
<feature type="transmembrane region" description="Helical" evidence="5">
    <location>
        <begin position="116"/>
        <end position="135"/>
    </location>
</feature>
<gene>
    <name evidence="7" type="ORF">NADFUDRAFT_48252</name>
</gene>
<evidence type="ECO:0000259" key="6">
    <source>
        <dbReference type="Pfam" id="PF03151"/>
    </source>
</evidence>
<dbReference type="InterPro" id="IPR050186">
    <property type="entry name" value="TPT_transporter"/>
</dbReference>
<dbReference type="GO" id="GO:0089721">
    <property type="term" value="F:phosphoenolpyruvate transmembrane transporter activity"/>
    <property type="evidence" value="ECO:0007669"/>
    <property type="project" value="EnsemblFungi"/>
</dbReference>
<dbReference type="GO" id="GO:0016020">
    <property type="term" value="C:membrane"/>
    <property type="evidence" value="ECO:0007669"/>
    <property type="project" value="UniProtKB-SubCell"/>
</dbReference>
<dbReference type="InterPro" id="IPR004853">
    <property type="entry name" value="Sugar_P_trans_dom"/>
</dbReference>
<evidence type="ECO:0000256" key="2">
    <source>
        <dbReference type="ARBA" id="ARBA00022692"/>
    </source>
</evidence>
<keyword evidence="2 5" id="KW-0812">Transmembrane</keyword>
<keyword evidence="4 5" id="KW-0472">Membrane</keyword>
<reference evidence="7 8" key="1">
    <citation type="journal article" date="2016" name="Proc. Natl. Acad. Sci. U.S.A.">
        <title>Comparative genomics of biotechnologically important yeasts.</title>
        <authorList>
            <person name="Riley R."/>
            <person name="Haridas S."/>
            <person name="Wolfe K.H."/>
            <person name="Lopes M.R."/>
            <person name="Hittinger C.T."/>
            <person name="Goeker M."/>
            <person name="Salamov A.A."/>
            <person name="Wisecaver J.H."/>
            <person name="Long T.M."/>
            <person name="Calvey C.H."/>
            <person name="Aerts A.L."/>
            <person name="Barry K.W."/>
            <person name="Choi C."/>
            <person name="Clum A."/>
            <person name="Coughlan A.Y."/>
            <person name="Deshpande S."/>
            <person name="Douglass A.P."/>
            <person name="Hanson S.J."/>
            <person name="Klenk H.-P."/>
            <person name="LaButti K.M."/>
            <person name="Lapidus A."/>
            <person name="Lindquist E.A."/>
            <person name="Lipzen A.M."/>
            <person name="Meier-Kolthoff J.P."/>
            <person name="Ohm R.A."/>
            <person name="Otillar R.P."/>
            <person name="Pangilinan J.L."/>
            <person name="Peng Y."/>
            <person name="Rokas A."/>
            <person name="Rosa C.A."/>
            <person name="Scheuner C."/>
            <person name="Sibirny A.A."/>
            <person name="Slot J.C."/>
            <person name="Stielow J.B."/>
            <person name="Sun H."/>
            <person name="Kurtzman C.P."/>
            <person name="Blackwell M."/>
            <person name="Grigoriev I.V."/>
            <person name="Jeffries T.W."/>
        </authorList>
    </citation>
    <scope>NUCLEOTIDE SEQUENCE [LARGE SCALE GENOMIC DNA]</scope>
    <source>
        <strain evidence="7 8">DSM 6958</strain>
    </source>
</reference>
<organism evidence="7 8">
    <name type="scientific">Nadsonia fulvescens var. elongata DSM 6958</name>
    <dbReference type="NCBI Taxonomy" id="857566"/>
    <lineage>
        <taxon>Eukaryota</taxon>
        <taxon>Fungi</taxon>
        <taxon>Dikarya</taxon>
        <taxon>Ascomycota</taxon>
        <taxon>Saccharomycotina</taxon>
        <taxon>Dipodascomycetes</taxon>
        <taxon>Dipodascales</taxon>
        <taxon>Dipodascales incertae sedis</taxon>
        <taxon>Nadsonia</taxon>
    </lineage>
</organism>
<dbReference type="GO" id="GO:1990536">
    <property type="term" value="P:phosphoenolpyruvate transmembrane import into Golgi lumen"/>
    <property type="evidence" value="ECO:0007669"/>
    <property type="project" value="EnsemblFungi"/>
</dbReference>
<dbReference type="AlphaFoldDB" id="A0A1E3PD97"/>
<feature type="transmembrane region" description="Helical" evidence="5">
    <location>
        <begin position="176"/>
        <end position="198"/>
    </location>
</feature>
<feature type="transmembrane region" description="Helical" evidence="5">
    <location>
        <begin position="63"/>
        <end position="80"/>
    </location>
</feature>
<evidence type="ECO:0000313" key="8">
    <source>
        <dbReference type="Proteomes" id="UP000095009"/>
    </source>
</evidence>
<dbReference type="STRING" id="857566.A0A1E3PD97"/>
<keyword evidence="8" id="KW-1185">Reference proteome</keyword>
<dbReference type="PANTHER" id="PTHR11132">
    <property type="entry name" value="SOLUTE CARRIER FAMILY 35"/>
    <property type="match status" value="1"/>
</dbReference>
<dbReference type="SUPFAM" id="SSF103481">
    <property type="entry name" value="Multidrug resistance efflux transporter EmrE"/>
    <property type="match status" value="1"/>
</dbReference>
<feature type="domain" description="Sugar phosphate transporter" evidence="6">
    <location>
        <begin position="5"/>
        <end position="247"/>
    </location>
</feature>
<evidence type="ECO:0000256" key="1">
    <source>
        <dbReference type="ARBA" id="ARBA00004141"/>
    </source>
</evidence>
<evidence type="ECO:0000256" key="3">
    <source>
        <dbReference type="ARBA" id="ARBA00022989"/>
    </source>
</evidence>
<name>A0A1E3PD97_9ASCO</name>
<comment type="subcellular location">
    <subcellularLocation>
        <location evidence="1">Membrane</location>
        <topology evidence="1">Multi-pass membrane protein</topology>
    </subcellularLocation>
</comment>
<dbReference type="EMBL" id="KV454415">
    <property type="protein sequence ID" value="ODQ63393.1"/>
    <property type="molecule type" value="Genomic_DNA"/>
</dbReference>
<feature type="transmembrane region" description="Helical" evidence="5">
    <location>
        <begin position="6"/>
        <end position="26"/>
    </location>
</feature>
<dbReference type="InterPro" id="IPR037185">
    <property type="entry name" value="EmrE-like"/>
</dbReference>
<dbReference type="GO" id="GO:0005794">
    <property type="term" value="C:Golgi apparatus"/>
    <property type="evidence" value="ECO:0007669"/>
    <property type="project" value="EnsemblFungi"/>
</dbReference>
<keyword evidence="3 5" id="KW-1133">Transmembrane helix</keyword>
<proteinExistence type="predicted"/>
<dbReference type="OrthoDB" id="1588579at2759"/>
<evidence type="ECO:0000256" key="4">
    <source>
        <dbReference type="ARBA" id="ARBA00023136"/>
    </source>
</evidence>